<dbReference type="PROSITE" id="PS51324">
    <property type="entry name" value="ERV_ALR"/>
    <property type="match status" value="1"/>
</dbReference>
<dbReference type="PROSITE" id="PS00194">
    <property type="entry name" value="THIOREDOXIN_1"/>
    <property type="match status" value="1"/>
</dbReference>
<dbReference type="EMBL" id="JAGRRH010000014">
    <property type="protein sequence ID" value="KAG7359083.1"/>
    <property type="molecule type" value="Genomic_DNA"/>
</dbReference>
<dbReference type="GO" id="GO:0000139">
    <property type="term" value="C:Golgi membrane"/>
    <property type="evidence" value="ECO:0007669"/>
    <property type="project" value="TreeGrafter"/>
</dbReference>
<gene>
    <name evidence="5" type="ORF">IV203_015672</name>
</gene>
<evidence type="ECO:0000256" key="2">
    <source>
        <dbReference type="SAM" id="Phobius"/>
    </source>
</evidence>
<organism evidence="5 6">
    <name type="scientific">Nitzschia inconspicua</name>
    <dbReference type="NCBI Taxonomy" id="303405"/>
    <lineage>
        <taxon>Eukaryota</taxon>
        <taxon>Sar</taxon>
        <taxon>Stramenopiles</taxon>
        <taxon>Ochrophyta</taxon>
        <taxon>Bacillariophyta</taxon>
        <taxon>Bacillariophyceae</taxon>
        <taxon>Bacillariophycidae</taxon>
        <taxon>Bacillariales</taxon>
        <taxon>Bacillariaceae</taxon>
        <taxon>Nitzschia</taxon>
    </lineage>
</organism>
<evidence type="ECO:0000259" key="3">
    <source>
        <dbReference type="PROSITE" id="PS51324"/>
    </source>
</evidence>
<sequence length="667" mass="76810">MAVAIFGEHVEGLETVDKVDGLAPEKERNHQNIEISDESHHLRHEPAVEEDVADKKPNEEQVQMEKKAAEIDLEQKPVEEKEEQQQQQPPPPDNQQQQVDGTQAAKDPNEKIPHTVELPHAEDKHEDHEHDEHEDEEIGQSAAKGEGEEDEVENPEDYYFYALDENSVVIEDLRYEGTADLAPFIWDPQPGEIRIVEFYAHWCPHCQKLRPKFNKFAKRMLEIAEQSGLNLKVYAVSCVPHRYICKKNDVHNYPRVKLFLDGSKEGIEIPHNNVHPFEVLKRIGAESMVKGADGHTITDGAWEEEEKDGEDTTQDSVAPLVAPDGSFWIPRTKKEIYNDAYLSFDFAMRNAIFAQKDPLTEEAKEAFFDFVYVLAEVLPPTWQLQWMVAEILEHADTVLDSEENLFKILDKYPPKKKKWSKACTRGQGAMGYTCGLWQLFHIMTVGMVEWNINNVAGKKKSFYSTNETAETLRLFIEHFFGCEVCRINFIHEYDSCSFNRCERLSDKPGKLNDWKELPLWLFEFHNGVNVRLLKERAEAEKRTPTSKELKDVEWPTRSHCPSCWYGDGRFDPERVYMFLHLIYWPDELISSSKMAELVAFTTHGHAGQEERMFSDLVLEDGIESWVYSLVGLILASIILSAASWVKKKHDIKRTGKHKKVDGDGNNC</sequence>
<dbReference type="InterPro" id="IPR013766">
    <property type="entry name" value="Thioredoxin_domain"/>
</dbReference>
<reference evidence="5" key="2">
    <citation type="submission" date="2021-04" db="EMBL/GenBank/DDBJ databases">
        <authorList>
            <person name="Podell S."/>
        </authorList>
    </citation>
    <scope>NUCLEOTIDE SEQUENCE</scope>
    <source>
        <strain evidence="5">Hildebrandi</strain>
    </source>
</reference>
<feature type="compositionally biased region" description="Basic and acidic residues" evidence="1">
    <location>
        <begin position="22"/>
        <end position="79"/>
    </location>
</feature>
<dbReference type="PANTHER" id="PTHR22897">
    <property type="entry name" value="QUIESCIN Q6-RELATED SULFHYDRYL OXIDASE"/>
    <property type="match status" value="1"/>
</dbReference>
<dbReference type="InterPro" id="IPR039798">
    <property type="entry name" value="Sulfhydryl_oxidase"/>
</dbReference>
<keyword evidence="2" id="KW-0472">Membrane</keyword>
<keyword evidence="2" id="KW-1133">Transmembrane helix</keyword>
<keyword evidence="2" id="KW-0812">Transmembrane</keyword>
<evidence type="ECO:0000313" key="6">
    <source>
        <dbReference type="Proteomes" id="UP000693970"/>
    </source>
</evidence>
<evidence type="ECO:0000256" key="1">
    <source>
        <dbReference type="SAM" id="MobiDB-lite"/>
    </source>
</evidence>
<feature type="region of interest" description="Disordered" evidence="1">
    <location>
        <begin position="22"/>
        <end position="109"/>
    </location>
</feature>
<accession>A0A9K3PTP7</accession>
<reference evidence="5" key="1">
    <citation type="journal article" date="2021" name="Sci. Rep.">
        <title>Diploid genomic architecture of Nitzschia inconspicua, an elite biomass production diatom.</title>
        <authorList>
            <person name="Oliver A."/>
            <person name="Podell S."/>
            <person name="Pinowska A."/>
            <person name="Traller J.C."/>
            <person name="Smith S.R."/>
            <person name="McClure R."/>
            <person name="Beliaev A."/>
            <person name="Bohutskyi P."/>
            <person name="Hill E.A."/>
            <person name="Rabines A."/>
            <person name="Zheng H."/>
            <person name="Allen L.Z."/>
            <person name="Kuo A."/>
            <person name="Grigoriev I.V."/>
            <person name="Allen A.E."/>
            <person name="Hazlebeck D."/>
            <person name="Allen E.E."/>
        </authorList>
    </citation>
    <scope>NUCLEOTIDE SEQUENCE</scope>
    <source>
        <strain evidence="5">Hildebrandi</strain>
    </source>
</reference>
<dbReference type="GO" id="GO:0016971">
    <property type="term" value="F:flavin-dependent sulfhydryl oxidase activity"/>
    <property type="evidence" value="ECO:0007669"/>
    <property type="project" value="InterPro"/>
</dbReference>
<comment type="caution">
    <text evidence="5">The sequence shown here is derived from an EMBL/GenBank/DDBJ whole genome shotgun (WGS) entry which is preliminary data.</text>
</comment>
<dbReference type="GO" id="GO:0005615">
    <property type="term" value="C:extracellular space"/>
    <property type="evidence" value="ECO:0007669"/>
    <property type="project" value="TreeGrafter"/>
</dbReference>
<name>A0A9K3PTP7_9STRA</name>
<keyword evidence="6" id="KW-1185">Reference proteome</keyword>
<dbReference type="Pfam" id="PF04777">
    <property type="entry name" value="Evr1_Alr"/>
    <property type="match status" value="1"/>
</dbReference>
<proteinExistence type="predicted"/>
<dbReference type="AlphaFoldDB" id="A0A9K3PTP7"/>
<feature type="transmembrane region" description="Helical" evidence="2">
    <location>
        <begin position="625"/>
        <end position="645"/>
    </location>
</feature>
<dbReference type="InterPro" id="IPR017905">
    <property type="entry name" value="ERV/ALR_sulphydryl_oxidase"/>
</dbReference>
<dbReference type="Pfam" id="PF00085">
    <property type="entry name" value="Thioredoxin"/>
    <property type="match status" value="1"/>
</dbReference>
<feature type="domain" description="Thioredoxin" evidence="4">
    <location>
        <begin position="136"/>
        <end position="290"/>
    </location>
</feature>
<feature type="region of interest" description="Disordered" evidence="1">
    <location>
        <begin position="122"/>
        <end position="153"/>
    </location>
</feature>
<dbReference type="PANTHER" id="PTHR22897:SF8">
    <property type="entry name" value="SULFHYDRYL OXIDASE"/>
    <property type="match status" value="1"/>
</dbReference>
<dbReference type="Proteomes" id="UP000693970">
    <property type="component" value="Unassembled WGS sequence"/>
</dbReference>
<dbReference type="PROSITE" id="PS51352">
    <property type="entry name" value="THIOREDOXIN_2"/>
    <property type="match status" value="1"/>
</dbReference>
<protein>
    <submittedName>
        <fullName evidence="5">Erv1 / Alr family protein</fullName>
    </submittedName>
</protein>
<evidence type="ECO:0000259" key="4">
    <source>
        <dbReference type="PROSITE" id="PS51352"/>
    </source>
</evidence>
<dbReference type="OrthoDB" id="59470at2759"/>
<feature type="compositionally biased region" description="Basic and acidic residues" evidence="1">
    <location>
        <begin position="122"/>
        <end position="131"/>
    </location>
</feature>
<dbReference type="GO" id="GO:0003756">
    <property type="term" value="F:protein disulfide isomerase activity"/>
    <property type="evidence" value="ECO:0007669"/>
    <property type="project" value="TreeGrafter"/>
</dbReference>
<dbReference type="GO" id="GO:0006457">
    <property type="term" value="P:protein folding"/>
    <property type="evidence" value="ECO:0007669"/>
    <property type="project" value="TreeGrafter"/>
</dbReference>
<dbReference type="InterPro" id="IPR017937">
    <property type="entry name" value="Thioredoxin_CS"/>
</dbReference>
<feature type="domain" description="ERV/ALR sulfhydryl oxidase" evidence="3">
    <location>
        <begin position="425"/>
        <end position="549"/>
    </location>
</feature>
<dbReference type="CDD" id="cd02961">
    <property type="entry name" value="PDI_a_family"/>
    <property type="match status" value="1"/>
</dbReference>
<evidence type="ECO:0000313" key="5">
    <source>
        <dbReference type="EMBL" id="KAG7359083.1"/>
    </source>
</evidence>